<dbReference type="eggNOG" id="COG0619">
    <property type="taxonomic scope" value="Bacteria"/>
</dbReference>
<organism evidence="6 7">
    <name type="scientific">Rhodococcus ruber</name>
    <dbReference type="NCBI Taxonomy" id="1830"/>
    <lineage>
        <taxon>Bacteria</taxon>
        <taxon>Bacillati</taxon>
        <taxon>Actinomycetota</taxon>
        <taxon>Actinomycetes</taxon>
        <taxon>Mycobacteriales</taxon>
        <taxon>Nocardiaceae</taxon>
        <taxon>Rhodococcus</taxon>
    </lineage>
</organism>
<accession>A0A098BJ83</accession>
<dbReference type="RefSeq" id="WP_010592664.1">
    <property type="nucleotide sequence ID" value="NZ_CP023714.1"/>
</dbReference>
<proteinExistence type="predicted"/>
<dbReference type="Pfam" id="PF02361">
    <property type="entry name" value="CbiQ"/>
    <property type="match status" value="1"/>
</dbReference>
<comment type="subcellular location">
    <subcellularLocation>
        <location evidence="1">Membrane</location>
        <topology evidence="1">Multi-pass membrane protein</topology>
    </subcellularLocation>
</comment>
<dbReference type="PANTHER" id="PTHR34857">
    <property type="entry name" value="SLL0384 PROTEIN"/>
    <property type="match status" value="1"/>
</dbReference>
<evidence type="ECO:0000256" key="3">
    <source>
        <dbReference type="ARBA" id="ARBA00022692"/>
    </source>
</evidence>
<keyword evidence="5" id="KW-0472">Membrane</keyword>
<evidence type="ECO:0000256" key="4">
    <source>
        <dbReference type="ARBA" id="ARBA00022989"/>
    </source>
</evidence>
<evidence type="ECO:0000256" key="5">
    <source>
        <dbReference type="ARBA" id="ARBA00023136"/>
    </source>
</evidence>
<keyword evidence="2" id="KW-1003">Cell membrane</keyword>
<dbReference type="GO" id="GO:0005886">
    <property type="term" value="C:plasma membrane"/>
    <property type="evidence" value="ECO:0007669"/>
    <property type="project" value="UniProtKB-ARBA"/>
</dbReference>
<dbReference type="InterPro" id="IPR051611">
    <property type="entry name" value="ECF_transporter_component"/>
</dbReference>
<dbReference type="KEGG" id="rrz:CS378_01630"/>
<dbReference type="InterPro" id="IPR003339">
    <property type="entry name" value="ABC/ECF_trnsptr_transmembrane"/>
</dbReference>
<name>A0A098BJ83_9NOCA</name>
<evidence type="ECO:0000256" key="1">
    <source>
        <dbReference type="ARBA" id="ARBA00004141"/>
    </source>
</evidence>
<dbReference type="AlphaFoldDB" id="A0A098BJ83"/>
<keyword evidence="4" id="KW-1133">Transmembrane helix</keyword>
<dbReference type="PANTHER" id="PTHR34857:SF2">
    <property type="entry name" value="SLL0384 PROTEIN"/>
    <property type="match status" value="1"/>
</dbReference>
<gene>
    <name evidence="6" type="ORF">RHRU231_430146</name>
</gene>
<evidence type="ECO:0000256" key="2">
    <source>
        <dbReference type="ARBA" id="ARBA00022475"/>
    </source>
</evidence>
<dbReference type="OrthoDB" id="509049at2"/>
<keyword evidence="3" id="KW-0812">Transmembrane</keyword>
<dbReference type="Proteomes" id="UP000042997">
    <property type="component" value="Unassembled WGS sequence"/>
</dbReference>
<reference evidence="6 7" key="1">
    <citation type="journal article" date="2014" name="Genome Announc.">
        <title>Draft Genome Sequence of Propane- and Butane-Oxidizing Actinobacterium Rhodococcus ruber IEGM 231.</title>
        <authorList>
            <person name="Ivshina I.B."/>
            <person name="Kuyukina M.S."/>
            <person name="Krivoruchko A.V."/>
            <person name="Barbe V."/>
            <person name="Fischer C."/>
        </authorList>
    </citation>
    <scope>NUCLEOTIDE SEQUENCE [LARGE SCALE GENOMIC DNA]</scope>
</reference>
<sequence length="201" mass="21319">MSTLGLYHRASSPVHRAPAGPKLLVTAALIVALTVWMRQPWQVPAASALVLGLYLLARIPPRPALRQLRPLLWMLVVIAAFQVLLAGWERAVVVCGQLLVAVALAALVTLTTRVSDMLDAIVTGLRPLRRVGVDPERVGLVLVMTVRAVPMLGAIVAQVTEARKARGLGFSLRALAVPVVVGALLTAEAMGEALVARGLDD</sequence>
<dbReference type="GeneID" id="66835560"/>
<dbReference type="CDD" id="cd16914">
    <property type="entry name" value="EcfT"/>
    <property type="match status" value="1"/>
</dbReference>
<evidence type="ECO:0000313" key="7">
    <source>
        <dbReference type="Proteomes" id="UP000042997"/>
    </source>
</evidence>
<protein>
    <submittedName>
        <fullName evidence="6">Putative ABC transporter permease protein</fullName>
    </submittedName>
</protein>
<dbReference type="EMBL" id="CCSD01000054">
    <property type="protein sequence ID" value="CDZ88768.1"/>
    <property type="molecule type" value="Genomic_DNA"/>
</dbReference>
<evidence type="ECO:0000313" key="6">
    <source>
        <dbReference type="EMBL" id="CDZ88768.1"/>
    </source>
</evidence>